<dbReference type="Proteomes" id="UP000244722">
    <property type="component" value="Unassembled WGS sequence"/>
</dbReference>
<proteinExistence type="predicted"/>
<feature type="transmembrane region" description="Helical" evidence="1">
    <location>
        <begin position="103"/>
        <end position="121"/>
    </location>
</feature>
<dbReference type="EMBL" id="NESQ01000055">
    <property type="protein sequence ID" value="PUU80857.1"/>
    <property type="molecule type" value="Genomic_DNA"/>
</dbReference>
<dbReference type="AlphaFoldDB" id="A0A2T6ZZD6"/>
<gene>
    <name evidence="2" type="ORF">B9Z19DRAFT_1169797</name>
</gene>
<sequence length="627" mass="69422">MSYFGHKQTAYFSPLDSNDPHEGRTAGYSRYSQEYSAHATSPLPSPAGPRESHEMLFSPGGYSPDALQTKYSFMSRGAQQVLGRDYFASSQGWKLLAKFTARFILSFAACAGTIAAFKIYQDLKVLTKIEKRVFNALYVGISLILSMNIISSFKSMASVMRWKILASGEFTLREVDLILNLSSFQSVLELMRISAGRPLLCLACFAWILLGIAAQIGVALLGLAYNMESDGVIQFTAGPVNITDMTNFYPGDRSVQPQFSVQQSTAHLYGDIATYFPSGARGTPDFEEYTLLEQYPDENSTQWRYYFRELYYVKNPGLDGLPKTKTNRSVTVTPHCEYHPIVGGQYATPEDTEVILSIGGVNKTIDWMRDWGSAATTYVNPNGLTRGLQVCGPRCSRIYIFQWVDETWDPPSQTGSFFNCTITISQVENANPLQPFHSMPDQTAEVAAGAIGLDGYVDDSSRQFVRYTSASTWGSRLGDSAQLAESFVAKYAAGVIAAYDYYGPSVEAMGVQSRPGVSLSVNWFYVSLTLGSILGAQLACGLFALYYANSVFCKDDSYLSTARLLRPLVERLGNSGSTSTGLEISRTFPRTMRYGVRSDFSTRPPIHHLDMGEDLEKLLKFPEGRYN</sequence>
<evidence type="ECO:0000313" key="2">
    <source>
        <dbReference type="EMBL" id="PUU80857.1"/>
    </source>
</evidence>
<feature type="transmembrane region" description="Helical" evidence="1">
    <location>
        <begin position="133"/>
        <end position="153"/>
    </location>
</feature>
<organism evidence="2 3">
    <name type="scientific">Tuber borchii</name>
    <name type="common">White truffle</name>
    <dbReference type="NCBI Taxonomy" id="42251"/>
    <lineage>
        <taxon>Eukaryota</taxon>
        <taxon>Fungi</taxon>
        <taxon>Dikarya</taxon>
        <taxon>Ascomycota</taxon>
        <taxon>Pezizomycotina</taxon>
        <taxon>Pezizomycetes</taxon>
        <taxon>Pezizales</taxon>
        <taxon>Tuberaceae</taxon>
        <taxon>Tuber</taxon>
    </lineage>
</organism>
<comment type="caution">
    <text evidence="2">The sequence shown here is derived from an EMBL/GenBank/DDBJ whole genome shotgun (WGS) entry which is preliminary data.</text>
</comment>
<reference evidence="2 3" key="1">
    <citation type="submission" date="2017-04" db="EMBL/GenBank/DDBJ databases">
        <title>Draft genome sequence of Tuber borchii Vittad., a whitish edible truffle.</title>
        <authorList>
            <consortium name="DOE Joint Genome Institute"/>
            <person name="Murat C."/>
            <person name="Kuo A."/>
            <person name="Barry K.W."/>
            <person name="Clum A."/>
            <person name="Dockter R.B."/>
            <person name="Fauchery L."/>
            <person name="Iotti M."/>
            <person name="Kohler A."/>
            <person name="Labutti K."/>
            <person name="Lindquist E.A."/>
            <person name="Lipzen A."/>
            <person name="Ohm R.A."/>
            <person name="Wang M."/>
            <person name="Grigoriev I.V."/>
            <person name="Zambonelli A."/>
            <person name="Martin F.M."/>
        </authorList>
    </citation>
    <scope>NUCLEOTIDE SEQUENCE [LARGE SCALE GENOMIC DNA]</scope>
    <source>
        <strain evidence="2 3">Tbo3840</strain>
    </source>
</reference>
<keyword evidence="1" id="KW-0472">Membrane</keyword>
<accession>A0A2T6ZZD6</accession>
<keyword evidence="3" id="KW-1185">Reference proteome</keyword>
<keyword evidence="1" id="KW-1133">Transmembrane helix</keyword>
<feature type="transmembrane region" description="Helical" evidence="1">
    <location>
        <begin position="199"/>
        <end position="225"/>
    </location>
</feature>
<dbReference type="OrthoDB" id="3596604at2759"/>
<name>A0A2T6ZZD6_TUBBO</name>
<evidence type="ECO:0000313" key="3">
    <source>
        <dbReference type="Proteomes" id="UP000244722"/>
    </source>
</evidence>
<keyword evidence="1" id="KW-0812">Transmembrane</keyword>
<evidence type="ECO:0000256" key="1">
    <source>
        <dbReference type="SAM" id="Phobius"/>
    </source>
</evidence>
<protein>
    <submittedName>
        <fullName evidence="2">Uncharacterized protein</fullName>
    </submittedName>
</protein>
<feature type="transmembrane region" description="Helical" evidence="1">
    <location>
        <begin position="523"/>
        <end position="548"/>
    </location>
</feature>